<keyword evidence="1" id="KW-0472">Membrane</keyword>
<keyword evidence="1" id="KW-1133">Transmembrane helix</keyword>
<name>G0UQ07_TRYCI</name>
<gene>
    <name evidence="2" type="ORF">TCIL3000_7_2820</name>
</gene>
<dbReference type="EMBL" id="HE575320">
    <property type="protein sequence ID" value="CCC91468.1"/>
    <property type="molecule type" value="Genomic_DNA"/>
</dbReference>
<feature type="transmembrane region" description="Helical" evidence="1">
    <location>
        <begin position="74"/>
        <end position="94"/>
    </location>
</feature>
<accession>G0UQ07</accession>
<feature type="transmembrane region" description="Helical" evidence="1">
    <location>
        <begin position="9"/>
        <end position="27"/>
    </location>
</feature>
<evidence type="ECO:0000256" key="1">
    <source>
        <dbReference type="SAM" id="Phobius"/>
    </source>
</evidence>
<dbReference type="AlphaFoldDB" id="G0UQ07"/>
<evidence type="ECO:0000313" key="2">
    <source>
        <dbReference type="EMBL" id="CCC91468.1"/>
    </source>
</evidence>
<keyword evidence="1" id="KW-0812">Transmembrane</keyword>
<feature type="non-terminal residue" evidence="2">
    <location>
        <position position="1"/>
    </location>
</feature>
<dbReference type="VEuPathDB" id="TriTrypDB:TcIL3000_7_2820"/>
<organism evidence="2">
    <name type="scientific">Trypanosoma congolense (strain IL3000)</name>
    <dbReference type="NCBI Taxonomy" id="1068625"/>
    <lineage>
        <taxon>Eukaryota</taxon>
        <taxon>Discoba</taxon>
        <taxon>Euglenozoa</taxon>
        <taxon>Kinetoplastea</taxon>
        <taxon>Metakinetoplastina</taxon>
        <taxon>Trypanosomatida</taxon>
        <taxon>Trypanosomatidae</taxon>
        <taxon>Trypanosoma</taxon>
        <taxon>Nannomonas</taxon>
    </lineage>
</organism>
<sequence>PSLYCFPSFYFVFFFFCLSSLTSSLLHAPYARFFLPLIPTITPYFTVASSTCFLERHIQCLGYVQESSTFYTQLCVVAACCLHVPHAEMFFFSFLCDPVIDVVVIVLGLYWLPLFFVVQLNVSLRGNPPKQH</sequence>
<feature type="transmembrane region" description="Helical" evidence="1">
    <location>
        <begin position="100"/>
        <end position="122"/>
    </location>
</feature>
<proteinExistence type="predicted"/>
<reference evidence="2" key="1">
    <citation type="journal article" date="2012" name="Proc. Natl. Acad. Sci. U.S.A.">
        <title>Antigenic diversity is generated by distinct evolutionary mechanisms in African trypanosome species.</title>
        <authorList>
            <person name="Jackson A.P."/>
            <person name="Berry A."/>
            <person name="Aslett M."/>
            <person name="Allison H.C."/>
            <person name="Burton P."/>
            <person name="Vavrova-Anderson J."/>
            <person name="Brown R."/>
            <person name="Browne H."/>
            <person name="Corton N."/>
            <person name="Hauser H."/>
            <person name="Gamble J."/>
            <person name="Gilderthorp R."/>
            <person name="Marcello L."/>
            <person name="McQuillan J."/>
            <person name="Otto T.D."/>
            <person name="Quail M.A."/>
            <person name="Sanders M.J."/>
            <person name="van Tonder A."/>
            <person name="Ginger M.L."/>
            <person name="Field M.C."/>
            <person name="Barry J.D."/>
            <person name="Hertz-Fowler C."/>
            <person name="Berriman M."/>
        </authorList>
    </citation>
    <scope>NUCLEOTIDE SEQUENCE</scope>
    <source>
        <strain evidence="2">IL3000</strain>
    </source>
</reference>
<feature type="transmembrane region" description="Helical" evidence="1">
    <location>
        <begin position="33"/>
        <end position="54"/>
    </location>
</feature>
<protein>
    <submittedName>
        <fullName evidence="2">Uncharacterized protein TCIL3000_7_2820</fullName>
    </submittedName>
</protein>